<dbReference type="Proteomes" id="UP000019377">
    <property type="component" value="Unassembled WGS sequence"/>
</dbReference>
<dbReference type="PANTHER" id="PTHR40621:SF6">
    <property type="entry name" value="AP-1-LIKE TRANSCRIPTION FACTOR YAP1-RELATED"/>
    <property type="match status" value="1"/>
</dbReference>
<feature type="domain" description="BZIP" evidence="4">
    <location>
        <begin position="60"/>
        <end position="123"/>
    </location>
</feature>
<feature type="region of interest" description="Disordered" evidence="3">
    <location>
        <begin position="61"/>
        <end position="83"/>
    </location>
</feature>
<dbReference type="Pfam" id="PF00170">
    <property type="entry name" value="bZIP_1"/>
    <property type="match status" value="1"/>
</dbReference>
<evidence type="ECO:0000256" key="2">
    <source>
        <dbReference type="ARBA" id="ARBA00023242"/>
    </source>
</evidence>
<comment type="subcellular location">
    <subcellularLocation>
        <location evidence="1">Nucleus</location>
    </subcellularLocation>
</comment>
<dbReference type="GO" id="GO:0090575">
    <property type="term" value="C:RNA polymerase II transcription regulator complex"/>
    <property type="evidence" value="ECO:0007669"/>
    <property type="project" value="TreeGrafter"/>
</dbReference>
<dbReference type="STRING" id="1365824.V5GQI9"/>
<dbReference type="HOGENOM" id="CLU_1210273_0_0_1"/>
<dbReference type="OrthoDB" id="2552844at2759"/>
<proteinExistence type="predicted"/>
<dbReference type="InterPro" id="IPR004827">
    <property type="entry name" value="bZIP"/>
</dbReference>
<accession>V5GQI9</accession>
<dbReference type="PROSITE" id="PS50217">
    <property type="entry name" value="BZIP"/>
    <property type="match status" value="1"/>
</dbReference>
<keyword evidence="6" id="KW-1185">Reference proteome</keyword>
<feature type="compositionally biased region" description="Polar residues" evidence="3">
    <location>
        <begin position="1"/>
        <end position="13"/>
    </location>
</feature>
<organism evidence="5 6">
    <name type="scientific">Kalmanozyma brasiliensis (strain GHG001)</name>
    <name type="common">Yeast</name>
    <name type="synonym">Pseudozyma brasiliensis</name>
    <dbReference type="NCBI Taxonomy" id="1365824"/>
    <lineage>
        <taxon>Eukaryota</taxon>
        <taxon>Fungi</taxon>
        <taxon>Dikarya</taxon>
        <taxon>Basidiomycota</taxon>
        <taxon>Ustilaginomycotina</taxon>
        <taxon>Ustilaginomycetes</taxon>
        <taxon>Ustilaginales</taxon>
        <taxon>Ustilaginaceae</taxon>
        <taxon>Kalmanozyma</taxon>
    </lineage>
</organism>
<feature type="compositionally biased region" description="Basic residues" evidence="3">
    <location>
        <begin position="62"/>
        <end position="78"/>
    </location>
</feature>
<feature type="compositionally biased region" description="Basic and acidic residues" evidence="3">
    <location>
        <begin position="119"/>
        <end position="143"/>
    </location>
</feature>
<dbReference type="GO" id="GO:0000976">
    <property type="term" value="F:transcription cis-regulatory region binding"/>
    <property type="evidence" value="ECO:0007669"/>
    <property type="project" value="InterPro"/>
</dbReference>
<evidence type="ECO:0000259" key="4">
    <source>
        <dbReference type="PROSITE" id="PS50217"/>
    </source>
</evidence>
<dbReference type="CDD" id="cd14688">
    <property type="entry name" value="bZIP_YAP"/>
    <property type="match status" value="1"/>
</dbReference>
<dbReference type="SUPFAM" id="SSF57959">
    <property type="entry name" value="Leucine zipper domain"/>
    <property type="match status" value="1"/>
</dbReference>
<name>V5GQI9_KALBG</name>
<dbReference type="AlphaFoldDB" id="V5GQI9"/>
<feature type="region of interest" description="Disordered" evidence="3">
    <location>
        <begin position="119"/>
        <end position="178"/>
    </location>
</feature>
<dbReference type="Gene3D" id="1.20.5.170">
    <property type="match status" value="1"/>
</dbReference>
<dbReference type="PROSITE" id="PS00036">
    <property type="entry name" value="BZIP_BASIC"/>
    <property type="match status" value="1"/>
</dbReference>
<dbReference type="EMBL" id="KI545860">
    <property type="protein sequence ID" value="EST08202.1"/>
    <property type="molecule type" value="Genomic_DNA"/>
</dbReference>
<feature type="compositionally biased region" description="Low complexity" evidence="3">
    <location>
        <begin position="144"/>
        <end position="158"/>
    </location>
</feature>
<dbReference type="GO" id="GO:0001228">
    <property type="term" value="F:DNA-binding transcription activator activity, RNA polymerase II-specific"/>
    <property type="evidence" value="ECO:0007669"/>
    <property type="project" value="TreeGrafter"/>
</dbReference>
<keyword evidence="2" id="KW-0539">Nucleus</keyword>
<dbReference type="eggNOG" id="ENOG502SD23">
    <property type="taxonomic scope" value="Eukaryota"/>
</dbReference>
<reference evidence="6" key="1">
    <citation type="journal article" date="2013" name="Genome Announc.">
        <title>Draft genome sequence of Pseudozyma brasiliensis sp. nov. strain GHG001, a high producer of endo-1,4-xylanase isolated from an insect pest of sugarcane.</title>
        <authorList>
            <person name="Oliveira J.V.D.C."/>
            <person name="dos Santos R.A.C."/>
            <person name="Borges T.A."/>
            <person name="Riano-Pachon D.M."/>
            <person name="Goldman G.H."/>
        </authorList>
    </citation>
    <scope>NUCLEOTIDE SEQUENCE [LARGE SCALE GENOMIC DNA]</scope>
    <source>
        <strain evidence="6">GHG001</strain>
    </source>
</reference>
<dbReference type="InterPro" id="IPR050936">
    <property type="entry name" value="AP-1-like"/>
</dbReference>
<evidence type="ECO:0000256" key="1">
    <source>
        <dbReference type="ARBA" id="ARBA00004123"/>
    </source>
</evidence>
<dbReference type="InterPro" id="IPR046347">
    <property type="entry name" value="bZIP_sf"/>
</dbReference>
<evidence type="ECO:0000313" key="6">
    <source>
        <dbReference type="Proteomes" id="UP000019377"/>
    </source>
</evidence>
<dbReference type="PANTHER" id="PTHR40621">
    <property type="entry name" value="TRANSCRIPTION FACTOR KAPC-RELATED"/>
    <property type="match status" value="1"/>
</dbReference>
<feature type="region of interest" description="Disordered" evidence="3">
    <location>
        <begin position="1"/>
        <end position="45"/>
    </location>
</feature>
<gene>
    <name evidence="5" type="ORF">PSEUBRA_SCAF18g04777</name>
</gene>
<protein>
    <recommendedName>
        <fullName evidence="4">BZIP domain-containing protein</fullName>
    </recommendedName>
</protein>
<evidence type="ECO:0000256" key="3">
    <source>
        <dbReference type="SAM" id="MobiDB-lite"/>
    </source>
</evidence>
<dbReference type="GeneID" id="27418095"/>
<sequence>MPSYHTLESTSRVPSPPRPMGPMGYDYLPSPSEYTSHLPPKKRTRSKLYPSEEARMAAKMVQKAKRREQNRNAQRRLRDRKEEHIFTLEGEVSGLRRELEEERAAREGLEEMVRRLVGERDELRRRVGEGEREEGYERERKESSVSTASSTSVATPSPEEGRGRGSMPLTPRSGTFPPLGTMGAGMGLGMKSPTQVMLPRMKLVDSTQEGSMMQSTLLPPVSAFQWNLH</sequence>
<evidence type="ECO:0000313" key="5">
    <source>
        <dbReference type="EMBL" id="EST08202.1"/>
    </source>
</evidence>